<dbReference type="EMBL" id="QKWP01001025">
    <property type="protein sequence ID" value="RIB12437.1"/>
    <property type="molecule type" value="Genomic_DNA"/>
</dbReference>
<evidence type="ECO:0000313" key="2">
    <source>
        <dbReference type="EMBL" id="RIB12437.1"/>
    </source>
</evidence>
<accession>A0A397UT61</accession>
<organism evidence="2 3">
    <name type="scientific">Gigaspora rosea</name>
    <dbReference type="NCBI Taxonomy" id="44941"/>
    <lineage>
        <taxon>Eukaryota</taxon>
        <taxon>Fungi</taxon>
        <taxon>Fungi incertae sedis</taxon>
        <taxon>Mucoromycota</taxon>
        <taxon>Glomeromycotina</taxon>
        <taxon>Glomeromycetes</taxon>
        <taxon>Diversisporales</taxon>
        <taxon>Gigasporaceae</taxon>
        <taxon>Gigaspora</taxon>
    </lineage>
</organism>
<name>A0A397UT61_9GLOM</name>
<keyword evidence="1" id="KW-1133">Transmembrane helix</keyword>
<gene>
    <name evidence="2" type="ORF">C2G38_2100963</name>
</gene>
<keyword evidence="1" id="KW-0472">Membrane</keyword>
<dbReference type="Proteomes" id="UP000266673">
    <property type="component" value="Unassembled WGS sequence"/>
</dbReference>
<proteinExistence type="predicted"/>
<evidence type="ECO:0000256" key="1">
    <source>
        <dbReference type="SAM" id="Phobius"/>
    </source>
</evidence>
<reference evidence="2 3" key="1">
    <citation type="submission" date="2018-06" db="EMBL/GenBank/DDBJ databases">
        <title>Comparative genomics reveals the genomic features of Rhizophagus irregularis, R. cerebriforme, R. diaphanum and Gigaspora rosea, and their symbiotic lifestyle signature.</title>
        <authorList>
            <person name="Morin E."/>
            <person name="San Clemente H."/>
            <person name="Chen E.C.H."/>
            <person name="De La Providencia I."/>
            <person name="Hainaut M."/>
            <person name="Kuo A."/>
            <person name="Kohler A."/>
            <person name="Murat C."/>
            <person name="Tang N."/>
            <person name="Roy S."/>
            <person name="Loubradou J."/>
            <person name="Henrissat B."/>
            <person name="Grigoriev I.V."/>
            <person name="Corradi N."/>
            <person name="Roux C."/>
            <person name="Martin F.M."/>
        </authorList>
    </citation>
    <scope>NUCLEOTIDE SEQUENCE [LARGE SCALE GENOMIC DNA]</scope>
    <source>
        <strain evidence="2 3">DAOM 194757</strain>
    </source>
</reference>
<protein>
    <submittedName>
        <fullName evidence="2">Uncharacterized protein</fullName>
    </submittedName>
</protein>
<keyword evidence="3" id="KW-1185">Reference proteome</keyword>
<keyword evidence="1" id="KW-0812">Transmembrane</keyword>
<comment type="caution">
    <text evidence="2">The sequence shown here is derived from an EMBL/GenBank/DDBJ whole genome shotgun (WGS) entry which is preliminary data.</text>
</comment>
<sequence>MVNFISWLFVNGALCFLKCIFLIKSHTLSIGALSLADEIMLRILSYSSGSFNFHSESFCNAASTSISMAIFGA</sequence>
<feature type="transmembrane region" description="Helical" evidence="1">
    <location>
        <begin position="6"/>
        <end position="23"/>
    </location>
</feature>
<evidence type="ECO:0000313" key="3">
    <source>
        <dbReference type="Proteomes" id="UP000266673"/>
    </source>
</evidence>
<dbReference type="AlphaFoldDB" id="A0A397UT61"/>